<keyword evidence="2" id="KW-1185">Reference proteome</keyword>
<accession>A0AA38P2S4</accession>
<dbReference type="InterPro" id="IPR036047">
    <property type="entry name" value="F-box-like_dom_sf"/>
</dbReference>
<proteinExistence type="predicted"/>
<organism evidence="1 2">
    <name type="scientific">Lentinula raphanica</name>
    <dbReference type="NCBI Taxonomy" id="153919"/>
    <lineage>
        <taxon>Eukaryota</taxon>
        <taxon>Fungi</taxon>
        <taxon>Dikarya</taxon>
        <taxon>Basidiomycota</taxon>
        <taxon>Agaricomycotina</taxon>
        <taxon>Agaricomycetes</taxon>
        <taxon>Agaricomycetidae</taxon>
        <taxon>Agaricales</taxon>
        <taxon>Marasmiineae</taxon>
        <taxon>Omphalotaceae</taxon>
        <taxon>Lentinula</taxon>
    </lineage>
</organism>
<dbReference type="AlphaFoldDB" id="A0AA38P2S4"/>
<reference evidence="1" key="1">
    <citation type="submission" date="2022-08" db="EMBL/GenBank/DDBJ databases">
        <authorList>
            <consortium name="DOE Joint Genome Institute"/>
            <person name="Min B."/>
            <person name="Riley R."/>
            <person name="Sierra-Patev S."/>
            <person name="Naranjo-Ortiz M."/>
            <person name="Looney B."/>
            <person name="Konkel Z."/>
            <person name="Slot J.C."/>
            <person name="Sakamoto Y."/>
            <person name="Steenwyk J.L."/>
            <person name="Rokas A."/>
            <person name="Carro J."/>
            <person name="Camarero S."/>
            <person name="Ferreira P."/>
            <person name="Molpeceres G."/>
            <person name="Ruiz-Duenas F.J."/>
            <person name="Serrano A."/>
            <person name="Henrissat B."/>
            <person name="Drula E."/>
            <person name="Hughes K.W."/>
            <person name="Mata J.L."/>
            <person name="Ishikawa N.K."/>
            <person name="Vargas-Isla R."/>
            <person name="Ushijima S."/>
            <person name="Smith C.A."/>
            <person name="Ahrendt S."/>
            <person name="Andreopoulos W."/>
            <person name="He G."/>
            <person name="Labutti K."/>
            <person name="Lipzen A."/>
            <person name="Ng V."/>
            <person name="Sandor L."/>
            <person name="Barry K."/>
            <person name="Martinez A.T."/>
            <person name="Xiao Y."/>
            <person name="Gibbons J.G."/>
            <person name="Terashima K."/>
            <person name="Hibbett D.S."/>
            <person name="Grigoriev I.V."/>
        </authorList>
    </citation>
    <scope>NUCLEOTIDE SEQUENCE</scope>
    <source>
        <strain evidence="1">TFB9207</strain>
    </source>
</reference>
<name>A0AA38P2S4_9AGAR</name>
<gene>
    <name evidence="1" type="ORF">F5878DRAFT_628478</name>
</gene>
<comment type="caution">
    <text evidence="1">The sequence shown here is derived from an EMBL/GenBank/DDBJ whole genome shotgun (WGS) entry which is preliminary data.</text>
</comment>
<evidence type="ECO:0008006" key="3">
    <source>
        <dbReference type="Google" id="ProtNLM"/>
    </source>
</evidence>
<dbReference type="EMBL" id="MU806432">
    <property type="protein sequence ID" value="KAJ3835234.1"/>
    <property type="molecule type" value="Genomic_DNA"/>
</dbReference>
<protein>
    <recommendedName>
        <fullName evidence="3">F-box domain-containing protein</fullName>
    </recommendedName>
</protein>
<dbReference type="SUPFAM" id="SSF81383">
    <property type="entry name" value="F-box domain"/>
    <property type="match status" value="1"/>
</dbReference>
<evidence type="ECO:0000313" key="1">
    <source>
        <dbReference type="EMBL" id="KAJ3835234.1"/>
    </source>
</evidence>
<dbReference type="Proteomes" id="UP001163846">
    <property type="component" value="Unassembled WGS sequence"/>
</dbReference>
<evidence type="ECO:0000313" key="2">
    <source>
        <dbReference type="Proteomes" id="UP001163846"/>
    </source>
</evidence>
<dbReference type="Gene3D" id="1.20.1280.50">
    <property type="match status" value="1"/>
</dbReference>
<sequence length="490" mass="55475">MITSNLPCPCPRRPSSRMVPPEILARIFWFNPPVSIQLPANYTQVCSFWRAVARTSPEIWTTLIMEAPSALHTQMDVKSFEAALTDWISCSSDLSIDLTVHDWPSLRWPSKRRRTRYTKLYKRVVLGFSNKWRRLVIPNSWDAQDFLSELQIQPSLNALEELTLSVPRVLTDQRYLYPPFSSSKNLHRLHINITHEVVAYPFLETFISETVNVLTVKSVHGLFQDFKFLRAFLRIEQLQNITHMSLSTVCWLSPSAYTTFPATTLTNLRELVVFGNTHGLSRLLRVLTLPSLVRLGLSTAAYLSLEERNESALEPALLSFMKRSGSSHLACGLLCLTLTGILREGAPQTLTLSSLSDILSTPAANTIQELHIQCEENGSQVATAATTASLMEMLRYDSDIPRRQLLPHLTTFSASHLYDSSIPSQSYFADFAHSRWWPENAKPRMPGVARLETLVLQNCRLTETTQDQLRICYEGGLSSKPRSLYSIDVS</sequence>